<dbReference type="PANTHER" id="PTHR35869">
    <property type="entry name" value="OUTER-MEMBRANE LIPOPROTEIN CARRIER PROTEIN"/>
    <property type="match status" value="1"/>
</dbReference>
<name>A0A6N7PVH4_9BACT</name>
<comment type="caution">
    <text evidence="3">The sequence shown here is derived from an EMBL/GenBank/DDBJ whole genome shotgun (WGS) entry which is preliminary data.</text>
</comment>
<dbReference type="Pfam" id="PF03548">
    <property type="entry name" value="LolA"/>
    <property type="match status" value="1"/>
</dbReference>
<dbReference type="InterPro" id="IPR004564">
    <property type="entry name" value="OM_lipoprot_carrier_LolA-like"/>
</dbReference>
<evidence type="ECO:0000256" key="2">
    <source>
        <dbReference type="SAM" id="SignalP"/>
    </source>
</evidence>
<keyword evidence="1 2" id="KW-0732">Signal</keyword>
<dbReference type="EMBL" id="WJIE01000005">
    <property type="protein sequence ID" value="MRG94255.1"/>
    <property type="molecule type" value="Genomic_DNA"/>
</dbReference>
<feature type="chain" id="PRO_5026948369" evidence="2">
    <location>
        <begin position="30"/>
        <end position="216"/>
    </location>
</feature>
<dbReference type="InterPro" id="IPR029046">
    <property type="entry name" value="LolA/LolB/LppX"/>
</dbReference>
<dbReference type="PROSITE" id="PS51318">
    <property type="entry name" value="TAT"/>
    <property type="match status" value="1"/>
</dbReference>
<dbReference type="AlphaFoldDB" id="A0A6N7PVH4"/>
<dbReference type="SUPFAM" id="SSF89392">
    <property type="entry name" value="Prokaryotic lipoproteins and lipoprotein localization factors"/>
    <property type="match status" value="1"/>
</dbReference>
<dbReference type="RefSeq" id="WP_153821063.1">
    <property type="nucleotide sequence ID" value="NZ_WJIE01000005.1"/>
</dbReference>
<evidence type="ECO:0000313" key="3">
    <source>
        <dbReference type="EMBL" id="MRG94255.1"/>
    </source>
</evidence>
<evidence type="ECO:0000313" key="4">
    <source>
        <dbReference type="Proteomes" id="UP000440224"/>
    </source>
</evidence>
<reference evidence="3 4" key="1">
    <citation type="submission" date="2019-10" db="EMBL/GenBank/DDBJ databases">
        <title>A soil myxobacterium in the family Polyangiaceae.</title>
        <authorList>
            <person name="Li Y."/>
            <person name="Wang J."/>
        </authorList>
    </citation>
    <scope>NUCLEOTIDE SEQUENCE [LARGE SCALE GENOMIC DNA]</scope>
    <source>
        <strain evidence="3 4">DSM 14734</strain>
    </source>
</reference>
<sequence length="216" mass="23671">MDRRDFFRNALAASGALLLPSTLASEAYADEVSEVLAQITKARADLKTLVGPFEQERTIGLLATAVKSAGEMSLVRPDRLRWELLPPDAVTYWVGPEGFSFATPRGAASVGKAAAGRFAAVLGDLLILMGGDLQQLRARYELTVPSKKDGITLRAVPRAEDVKKHVKRLEMRLGLELWTIKEVTIEEQSGDLSVIRFGKLKRDVAVDPAKMKPSKR</sequence>
<keyword evidence="3" id="KW-0449">Lipoprotein</keyword>
<keyword evidence="4" id="KW-1185">Reference proteome</keyword>
<dbReference type="PANTHER" id="PTHR35869:SF1">
    <property type="entry name" value="OUTER-MEMBRANE LIPOPROTEIN CARRIER PROTEIN"/>
    <property type="match status" value="1"/>
</dbReference>
<accession>A0A6N7PVH4</accession>
<evidence type="ECO:0000256" key="1">
    <source>
        <dbReference type="ARBA" id="ARBA00022729"/>
    </source>
</evidence>
<dbReference type="OrthoDB" id="1027451at2"/>
<dbReference type="CDD" id="cd16325">
    <property type="entry name" value="LolA"/>
    <property type="match status" value="1"/>
</dbReference>
<organism evidence="3 4">
    <name type="scientific">Polyangium spumosum</name>
    <dbReference type="NCBI Taxonomy" id="889282"/>
    <lineage>
        <taxon>Bacteria</taxon>
        <taxon>Pseudomonadati</taxon>
        <taxon>Myxococcota</taxon>
        <taxon>Polyangia</taxon>
        <taxon>Polyangiales</taxon>
        <taxon>Polyangiaceae</taxon>
        <taxon>Polyangium</taxon>
    </lineage>
</organism>
<dbReference type="InterPro" id="IPR006311">
    <property type="entry name" value="TAT_signal"/>
</dbReference>
<gene>
    <name evidence="3" type="ORF">GF068_20350</name>
</gene>
<protein>
    <submittedName>
        <fullName evidence="3">Outer membrane lipoprotein carrier protein LolA</fullName>
    </submittedName>
</protein>
<feature type="signal peptide" evidence="2">
    <location>
        <begin position="1"/>
        <end position="29"/>
    </location>
</feature>
<dbReference type="Gene3D" id="2.50.20.10">
    <property type="entry name" value="Lipoprotein localisation LolA/LolB/LppX"/>
    <property type="match status" value="1"/>
</dbReference>
<dbReference type="Proteomes" id="UP000440224">
    <property type="component" value="Unassembled WGS sequence"/>
</dbReference>
<proteinExistence type="predicted"/>